<dbReference type="EMBL" id="JBFDAA010000004">
    <property type="protein sequence ID" value="KAL1137613.1"/>
    <property type="molecule type" value="Genomic_DNA"/>
</dbReference>
<dbReference type="Proteomes" id="UP001558652">
    <property type="component" value="Unassembled WGS sequence"/>
</dbReference>
<gene>
    <name evidence="2" type="ORF">AAG570_009309</name>
</gene>
<dbReference type="AlphaFoldDB" id="A0ABD0YNQ5"/>
<proteinExistence type="predicted"/>
<reference evidence="2 3" key="1">
    <citation type="submission" date="2024-07" db="EMBL/GenBank/DDBJ databases">
        <title>Chromosome-level genome assembly of the water stick insect Ranatra chinensis (Heteroptera: Nepidae).</title>
        <authorList>
            <person name="Liu X."/>
        </authorList>
    </citation>
    <scope>NUCLEOTIDE SEQUENCE [LARGE SCALE GENOMIC DNA]</scope>
    <source>
        <strain evidence="2">Cailab_2021Rc</strain>
        <tissue evidence="2">Muscle</tissue>
    </source>
</reference>
<organism evidence="2 3">
    <name type="scientific">Ranatra chinensis</name>
    <dbReference type="NCBI Taxonomy" id="642074"/>
    <lineage>
        <taxon>Eukaryota</taxon>
        <taxon>Metazoa</taxon>
        <taxon>Ecdysozoa</taxon>
        <taxon>Arthropoda</taxon>
        <taxon>Hexapoda</taxon>
        <taxon>Insecta</taxon>
        <taxon>Pterygota</taxon>
        <taxon>Neoptera</taxon>
        <taxon>Paraneoptera</taxon>
        <taxon>Hemiptera</taxon>
        <taxon>Heteroptera</taxon>
        <taxon>Panheteroptera</taxon>
        <taxon>Nepomorpha</taxon>
        <taxon>Nepidae</taxon>
        <taxon>Ranatrinae</taxon>
        <taxon>Ranatra</taxon>
    </lineage>
</organism>
<dbReference type="InterPro" id="IPR036397">
    <property type="entry name" value="RNaseH_sf"/>
</dbReference>
<sequence length="247" mass="27847">MASKRRNMFQKNKTQETTENEDIDWIVVPRLSTRDVNPLANEVNTSAKETGAAVIRGIGCEVIIQETPRGLRQSHSWRIPGYSSKNFGGEGKQLMAIGRGGPLTPRAAALWGVRCGPRRSAATPESVCYRYNTHYSSFKSLDPSSFIFKMSERMDIWNPPESWKRITCIMMIRAGHQNKNIITAAQCSLNILKTIRHELDLQWVYEDLMDKIKTAFAALPRETVASACSRFQSRIEAVIDANGGYFE</sequence>
<feature type="region of interest" description="Disordered" evidence="1">
    <location>
        <begin position="1"/>
        <end position="20"/>
    </location>
</feature>
<protein>
    <submittedName>
        <fullName evidence="2">Uncharacterized protein</fullName>
    </submittedName>
</protein>
<evidence type="ECO:0000313" key="3">
    <source>
        <dbReference type="Proteomes" id="UP001558652"/>
    </source>
</evidence>
<evidence type="ECO:0000313" key="2">
    <source>
        <dbReference type="EMBL" id="KAL1137613.1"/>
    </source>
</evidence>
<comment type="caution">
    <text evidence="2">The sequence shown here is derived from an EMBL/GenBank/DDBJ whole genome shotgun (WGS) entry which is preliminary data.</text>
</comment>
<name>A0ABD0YNQ5_9HEMI</name>
<evidence type="ECO:0000256" key="1">
    <source>
        <dbReference type="SAM" id="MobiDB-lite"/>
    </source>
</evidence>
<accession>A0ABD0YNQ5</accession>
<keyword evidence="3" id="KW-1185">Reference proteome</keyword>
<dbReference type="Gene3D" id="3.30.420.10">
    <property type="entry name" value="Ribonuclease H-like superfamily/Ribonuclease H"/>
    <property type="match status" value="1"/>
</dbReference>